<dbReference type="Proteomes" id="UP000076722">
    <property type="component" value="Unassembled WGS sequence"/>
</dbReference>
<evidence type="ECO:0000313" key="2">
    <source>
        <dbReference type="EMBL" id="KZS95433.1"/>
    </source>
</evidence>
<proteinExistence type="predicted"/>
<evidence type="ECO:0000313" key="3">
    <source>
        <dbReference type="Proteomes" id="UP000076722"/>
    </source>
</evidence>
<reference evidence="2 3" key="1">
    <citation type="journal article" date="2016" name="Mol. Biol. Evol.">
        <title>Comparative Genomics of Early-Diverging Mushroom-Forming Fungi Provides Insights into the Origins of Lignocellulose Decay Capabilities.</title>
        <authorList>
            <person name="Nagy L.G."/>
            <person name="Riley R."/>
            <person name="Tritt A."/>
            <person name="Adam C."/>
            <person name="Daum C."/>
            <person name="Floudas D."/>
            <person name="Sun H."/>
            <person name="Yadav J.S."/>
            <person name="Pangilinan J."/>
            <person name="Larsson K.H."/>
            <person name="Matsuura K."/>
            <person name="Barry K."/>
            <person name="Labutti K."/>
            <person name="Kuo R."/>
            <person name="Ohm R.A."/>
            <person name="Bhattacharya S.S."/>
            <person name="Shirouzu T."/>
            <person name="Yoshinaga Y."/>
            <person name="Martin F.M."/>
            <person name="Grigoriev I.V."/>
            <person name="Hibbett D.S."/>
        </authorList>
    </citation>
    <scope>NUCLEOTIDE SEQUENCE [LARGE SCALE GENOMIC DNA]</scope>
    <source>
        <strain evidence="2 3">HHB9708</strain>
    </source>
</reference>
<evidence type="ECO:0000256" key="1">
    <source>
        <dbReference type="SAM" id="MobiDB-lite"/>
    </source>
</evidence>
<accession>A0A164WWQ6</accession>
<protein>
    <submittedName>
        <fullName evidence="2">Uncharacterized protein</fullName>
    </submittedName>
</protein>
<dbReference type="EMBL" id="KV419401">
    <property type="protein sequence ID" value="KZS95433.1"/>
    <property type="molecule type" value="Genomic_DNA"/>
</dbReference>
<keyword evidence="3" id="KW-1185">Reference proteome</keyword>
<gene>
    <name evidence="2" type="ORF">SISNIDRAFT_464465</name>
</gene>
<feature type="region of interest" description="Disordered" evidence="1">
    <location>
        <begin position="161"/>
        <end position="194"/>
    </location>
</feature>
<organism evidence="2 3">
    <name type="scientific">Sistotremastrum niveocremeum HHB9708</name>
    <dbReference type="NCBI Taxonomy" id="1314777"/>
    <lineage>
        <taxon>Eukaryota</taxon>
        <taxon>Fungi</taxon>
        <taxon>Dikarya</taxon>
        <taxon>Basidiomycota</taxon>
        <taxon>Agaricomycotina</taxon>
        <taxon>Agaricomycetes</taxon>
        <taxon>Sistotremastrales</taxon>
        <taxon>Sistotremastraceae</taxon>
        <taxon>Sertulicium</taxon>
        <taxon>Sertulicium niveocremeum</taxon>
    </lineage>
</organism>
<sequence>MSAHRVASQLNEYILWFQISPRVPSSLLSIPRELTPGIPDGCGFTSITSLATFEETRASKFIKSGRVIHGKEDRGWKRVKIVLRSLERERPNSKGTTICANTLEAVRWPNDDNVKADVNDEIPSRDMAPTPPLFWAIKFYMYRNTFVTATSRFGARRCRLAEREKDPHGSAPNGRTKSSLRRIGNGDFGDPAERRNLGKVRDLVFSPRPKCVEPLPRAVFVPPSEATVS</sequence>
<name>A0A164WWQ6_9AGAM</name>
<dbReference type="AlphaFoldDB" id="A0A164WWQ6"/>